<organism evidence="2 3">
    <name type="scientific">Diplodia seriata</name>
    <dbReference type="NCBI Taxonomy" id="420778"/>
    <lineage>
        <taxon>Eukaryota</taxon>
        <taxon>Fungi</taxon>
        <taxon>Dikarya</taxon>
        <taxon>Ascomycota</taxon>
        <taxon>Pezizomycotina</taxon>
        <taxon>Dothideomycetes</taxon>
        <taxon>Dothideomycetes incertae sedis</taxon>
        <taxon>Botryosphaeriales</taxon>
        <taxon>Botryosphaeriaceae</taxon>
        <taxon>Diplodia</taxon>
    </lineage>
</organism>
<comment type="caution">
    <text evidence="2">The sequence shown here is derived from an EMBL/GenBank/DDBJ whole genome shotgun (WGS) entry which is preliminary data.</text>
</comment>
<feature type="compositionally biased region" description="Polar residues" evidence="1">
    <location>
        <begin position="33"/>
        <end position="53"/>
    </location>
</feature>
<feature type="compositionally biased region" description="Low complexity" evidence="1">
    <location>
        <begin position="1"/>
        <end position="22"/>
    </location>
</feature>
<name>A0A0G2GQM2_9PEZI</name>
<evidence type="ECO:0000313" key="2">
    <source>
        <dbReference type="EMBL" id="KKY25658.1"/>
    </source>
</evidence>
<reference evidence="2 3" key="1">
    <citation type="submission" date="2015-03" db="EMBL/GenBank/DDBJ databases">
        <authorList>
            <person name="Morales-Cruz A."/>
            <person name="Amrine K.C."/>
            <person name="Cantu D."/>
        </authorList>
    </citation>
    <scope>NUCLEOTIDE SEQUENCE [LARGE SCALE GENOMIC DNA]</scope>
    <source>
        <strain evidence="2">DS831</strain>
    </source>
</reference>
<evidence type="ECO:0000256" key="1">
    <source>
        <dbReference type="SAM" id="MobiDB-lite"/>
    </source>
</evidence>
<sequence>MSMYSTSNNNMSDNNASNSNTSEEVFRCPNCFPASSPSEQPRTHNTTTANKNINTHDQAPMWRHEFMGSILIYPEEPELVPHEFLLSLSMSGRALPFQRLRRDYGAFLSSTPARKHRWNKNKEWIMRKTPEVSASFTEHAAEAARHLGNELSHLAFIRRPENFYRRPEPTPWLDGVRDAVASCWFPDGKITAEQLGREIVEYVDTPDGRVAQLLERDDWIRLRQRVTEDLEELDNKLFWLEKGERVRIRKAIKAFRDYWFYKGDRHRGRRGLLPRPELWSLGRGKPGSEERRMRFPGV</sequence>
<dbReference type="AlphaFoldDB" id="A0A0G2GQM2"/>
<feature type="region of interest" description="Disordered" evidence="1">
    <location>
        <begin position="1"/>
        <end position="53"/>
    </location>
</feature>
<gene>
    <name evidence="2" type="ORF">UCDDS831_g02001</name>
</gene>
<proteinExistence type="predicted"/>
<dbReference type="Proteomes" id="UP000034182">
    <property type="component" value="Unassembled WGS sequence"/>
</dbReference>
<reference evidence="2 3" key="2">
    <citation type="submission" date="2015-05" db="EMBL/GenBank/DDBJ databases">
        <title>Distinctive expansion of gene families associated with plant cell wall degradation and secondary metabolism in the genomes of grapevine trunk pathogens.</title>
        <authorList>
            <person name="Lawrence D.P."/>
            <person name="Travadon R."/>
            <person name="Rolshausen P.E."/>
            <person name="Baumgartner K."/>
        </authorList>
    </citation>
    <scope>NUCLEOTIDE SEQUENCE [LARGE SCALE GENOMIC DNA]</scope>
    <source>
        <strain evidence="2">DS831</strain>
    </source>
</reference>
<dbReference type="EMBL" id="LAQI01000036">
    <property type="protein sequence ID" value="KKY25658.1"/>
    <property type="molecule type" value="Genomic_DNA"/>
</dbReference>
<evidence type="ECO:0000313" key="3">
    <source>
        <dbReference type="Proteomes" id="UP000034182"/>
    </source>
</evidence>
<protein>
    <submittedName>
        <fullName evidence="2">Uncharacterized protein</fullName>
    </submittedName>
</protein>
<accession>A0A0G2GQM2</accession>